<name>A0A8D2JN06_SCIVU</name>
<feature type="compositionally biased region" description="Basic and acidic residues" evidence="1">
    <location>
        <begin position="113"/>
        <end position="123"/>
    </location>
</feature>
<organism evidence="2 3">
    <name type="scientific">Sciurus vulgaris</name>
    <name type="common">Eurasian red squirrel</name>
    <dbReference type="NCBI Taxonomy" id="55149"/>
    <lineage>
        <taxon>Eukaryota</taxon>
        <taxon>Metazoa</taxon>
        <taxon>Chordata</taxon>
        <taxon>Craniata</taxon>
        <taxon>Vertebrata</taxon>
        <taxon>Euteleostomi</taxon>
        <taxon>Mammalia</taxon>
        <taxon>Eutheria</taxon>
        <taxon>Euarchontoglires</taxon>
        <taxon>Glires</taxon>
        <taxon>Rodentia</taxon>
        <taxon>Sciuromorpha</taxon>
        <taxon>Sciuridae</taxon>
        <taxon>Sciurinae</taxon>
        <taxon>Sciurini</taxon>
        <taxon>Sciurus</taxon>
    </lineage>
</organism>
<dbReference type="Proteomes" id="UP000694564">
    <property type="component" value="Chromosome 12"/>
</dbReference>
<feature type="region of interest" description="Disordered" evidence="1">
    <location>
        <begin position="30"/>
        <end position="60"/>
    </location>
</feature>
<dbReference type="InterPro" id="IPR028260">
    <property type="entry name" value="FAM177"/>
</dbReference>
<proteinExistence type="predicted"/>
<dbReference type="Ensembl" id="ENSSVLT00005023621.1">
    <property type="protein sequence ID" value="ENSSVLP00005021206.1"/>
    <property type="gene ID" value="ENSSVLG00005016899.1"/>
</dbReference>
<gene>
    <name evidence="2" type="primary">FAM177B</name>
</gene>
<reference evidence="2" key="2">
    <citation type="submission" date="2025-09" db="UniProtKB">
        <authorList>
            <consortium name="Ensembl"/>
        </authorList>
    </citation>
    <scope>IDENTIFICATION</scope>
</reference>
<evidence type="ECO:0000313" key="3">
    <source>
        <dbReference type="Proteomes" id="UP000694564"/>
    </source>
</evidence>
<reference evidence="2" key="1">
    <citation type="submission" date="2025-08" db="UniProtKB">
        <authorList>
            <consortium name="Ensembl"/>
        </authorList>
    </citation>
    <scope>IDENTIFICATION</scope>
</reference>
<sequence length="159" mass="18437">MKKDEIQQLELEKSGSFKKTTPKRIIHFADGDIMEEYSTEEEEEEEKDEQRMSSTPDPSKLSWGPYLWFWAGQIASCSFSTCEFLGGRFAVFFGLTQPKYQYVLNEYHRIQNKENDKEKERNGSKAQGAKSPNEKCYLKTGGPEYGTRQQDLAEAIPQW</sequence>
<dbReference type="PANTHER" id="PTHR31206">
    <property type="entry name" value="LP10445P"/>
    <property type="match status" value="1"/>
</dbReference>
<feature type="region of interest" description="Disordered" evidence="1">
    <location>
        <begin position="113"/>
        <end position="159"/>
    </location>
</feature>
<keyword evidence="3" id="KW-1185">Reference proteome</keyword>
<accession>A0A8D2JN06</accession>
<evidence type="ECO:0000256" key="1">
    <source>
        <dbReference type="SAM" id="MobiDB-lite"/>
    </source>
</evidence>
<dbReference type="AlphaFoldDB" id="A0A8D2JN06"/>
<evidence type="ECO:0000313" key="2">
    <source>
        <dbReference type="Ensembl" id="ENSSVLP00005021206.1"/>
    </source>
</evidence>
<dbReference type="PANTHER" id="PTHR31206:SF9">
    <property type="entry name" value="PROTEIN FAM177B"/>
    <property type="match status" value="1"/>
</dbReference>
<protein>
    <submittedName>
        <fullName evidence="2">Family with sequence similarity 177 member B</fullName>
    </submittedName>
</protein>
<feature type="compositionally biased region" description="Acidic residues" evidence="1">
    <location>
        <begin position="32"/>
        <end position="47"/>
    </location>
</feature>
<dbReference type="GeneTree" id="ENSGT00390000016736"/>
<dbReference type="Pfam" id="PF14774">
    <property type="entry name" value="FAM177"/>
    <property type="match status" value="1"/>
</dbReference>